<accession>A0A6L3SUI9</accession>
<comment type="caution">
    <text evidence="1">The sequence shown here is derived from an EMBL/GenBank/DDBJ whole genome shotgun (WGS) entry which is preliminary data.</text>
</comment>
<protein>
    <submittedName>
        <fullName evidence="1">Uncharacterized protein</fullName>
    </submittedName>
</protein>
<reference evidence="1 2" key="1">
    <citation type="submission" date="2019-09" db="EMBL/GenBank/DDBJ databases">
        <title>YIM 48816 draft genome.</title>
        <authorList>
            <person name="Jiang L."/>
        </authorList>
    </citation>
    <scope>NUCLEOTIDE SEQUENCE [LARGE SCALE GENOMIC DNA]</scope>
    <source>
        <strain evidence="1 2">YIM 48816</strain>
    </source>
</reference>
<proteinExistence type="predicted"/>
<dbReference type="AlphaFoldDB" id="A0A6L3SUI9"/>
<sequence>MCRHNTGWACGIYHERPKACARWYCLWRRIDALPDELRPDRSGVVFTLESRPPSAGASERACIVCRAVDGVRAFDQWEVVEAFAMFIREGSLPVWRASAQSATLMYPGPTYMS</sequence>
<dbReference type="Proteomes" id="UP000474159">
    <property type="component" value="Unassembled WGS sequence"/>
</dbReference>
<dbReference type="OrthoDB" id="7202843at2"/>
<evidence type="ECO:0000313" key="1">
    <source>
        <dbReference type="EMBL" id="KAB1073573.1"/>
    </source>
</evidence>
<organism evidence="1 2">
    <name type="scientific">Methylobacterium soli</name>
    <dbReference type="NCBI Taxonomy" id="553447"/>
    <lineage>
        <taxon>Bacteria</taxon>
        <taxon>Pseudomonadati</taxon>
        <taxon>Pseudomonadota</taxon>
        <taxon>Alphaproteobacteria</taxon>
        <taxon>Hyphomicrobiales</taxon>
        <taxon>Methylobacteriaceae</taxon>
        <taxon>Methylobacterium</taxon>
    </lineage>
</organism>
<keyword evidence="2" id="KW-1185">Reference proteome</keyword>
<name>A0A6L3SUI9_9HYPH</name>
<dbReference type="EMBL" id="VZZK01000042">
    <property type="protein sequence ID" value="KAB1073573.1"/>
    <property type="molecule type" value="Genomic_DNA"/>
</dbReference>
<gene>
    <name evidence="1" type="ORF">F6X53_27000</name>
</gene>
<evidence type="ECO:0000313" key="2">
    <source>
        <dbReference type="Proteomes" id="UP000474159"/>
    </source>
</evidence>